<keyword evidence="1" id="KW-0812">Transmembrane</keyword>
<evidence type="ECO:0000313" key="3">
    <source>
        <dbReference type="Proteomes" id="UP000886758"/>
    </source>
</evidence>
<feature type="transmembrane region" description="Helical" evidence="1">
    <location>
        <begin position="126"/>
        <end position="150"/>
    </location>
</feature>
<feature type="transmembrane region" description="Helical" evidence="1">
    <location>
        <begin position="363"/>
        <end position="389"/>
    </location>
</feature>
<reference evidence="2" key="1">
    <citation type="submission" date="2020-10" db="EMBL/GenBank/DDBJ databases">
        <authorList>
            <person name="Gilroy R."/>
        </authorList>
    </citation>
    <scope>NUCLEOTIDE SEQUENCE</scope>
    <source>
        <strain evidence="2">ChiW17-6978</strain>
    </source>
</reference>
<name>A0A9D1GRH2_9MOLU</name>
<feature type="transmembrane region" description="Helical" evidence="1">
    <location>
        <begin position="156"/>
        <end position="179"/>
    </location>
</feature>
<feature type="transmembrane region" description="Helical" evidence="1">
    <location>
        <begin position="395"/>
        <end position="417"/>
    </location>
</feature>
<dbReference type="EMBL" id="DVLF01000078">
    <property type="protein sequence ID" value="HIT49874.1"/>
    <property type="molecule type" value="Genomic_DNA"/>
</dbReference>
<keyword evidence="1" id="KW-0472">Membrane</keyword>
<feature type="transmembrane region" description="Helical" evidence="1">
    <location>
        <begin position="318"/>
        <end position="342"/>
    </location>
</feature>
<feature type="transmembrane region" description="Helical" evidence="1">
    <location>
        <begin position="286"/>
        <end position="306"/>
    </location>
</feature>
<accession>A0A9D1GRH2</accession>
<evidence type="ECO:0000313" key="2">
    <source>
        <dbReference type="EMBL" id="HIT49874.1"/>
    </source>
</evidence>
<keyword evidence="1" id="KW-1133">Transmembrane helix</keyword>
<feature type="transmembrane region" description="Helical" evidence="1">
    <location>
        <begin position="199"/>
        <end position="218"/>
    </location>
</feature>
<dbReference type="Proteomes" id="UP000886758">
    <property type="component" value="Unassembled WGS sequence"/>
</dbReference>
<feature type="non-terminal residue" evidence="2">
    <location>
        <position position="1"/>
    </location>
</feature>
<evidence type="ECO:0000256" key="1">
    <source>
        <dbReference type="SAM" id="Phobius"/>
    </source>
</evidence>
<feature type="transmembrane region" description="Helical" evidence="1">
    <location>
        <begin position="224"/>
        <end position="245"/>
    </location>
</feature>
<gene>
    <name evidence="2" type="ORF">IAD46_02485</name>
</gene>
<organism evidence="2 3">
    <name type="scientific">Candidatus Pelethenecus faecipullorum</name>
    <dbReference type="NCBI Taxonomy" id="2840900"/>
    <lineage>
        <taxon>Bacteria</taxon>
        <taxon>Bacillati</taxon>
        <taxon>Mycoplasmatota</taxon>
        <taxon>Mollicutes</taxon>
        <taxon>Candidatus Pelethenecus</taxon>
    </lineage>
</organism>
<feature type="transmembrane region" description="Helical" evidence="1">
    <location>
        <begin position="6"/>
        <end position="29"/>
    </location>
</feature>
<comment type="caution">
    <text evidence="2">The sequence shown here is derived from an EMBL/GenBank/DDBJ whole genome shotgun (WGS) entry which is preliminary data.</text>
</comment>
<feature type="transmembrane region" description="Helical" evidence="1">
    <location>
        <begin position="466"/>
        <end position="488"/>
    </location>
</feature>
<proteinExistence type="predicted"/>
<protein>
    <submittedName>
        <fullName evidence="2">Uncharacterized protein</fullName>
    </submittedName>
</protein>
<sequence length="501" mass="55941">KKAIPFLTLLLLVVLLGLVFSGFCSFVFMQMAIELNLDMRLIVFAFAGFASILNISTTVMNTKTTLFGASDYDLLASLPISKPTIIAVKLVSIYLVELLYSAIILLPCVALYVFYTQQLLFVVGGLLLILLTPVVAILIASLVGVVFGLLTDRFRFGNILTILFYLVFLGFVFYFSFILNQTDANDQIDPQQLIFSFKVLSYFSPLLLVFEAISIPFVDWIVYVGANLVFMAAMIVFVSLFYDYFHDCLTASKPHRKYVRKTLQQRGIFKSVFLLDLKRYFNSRMYLLNTITSGLVAIICSVVMALSLRELKNTEGAFILAPIMIVIVCWCCGLATPSSCAISMEGKTVWVMKTLPVSYRTYLLSKICLTQLTVGVLLLIGSLLGLIVVPPTVENIIFLVVLPQVYLFSMNCLGLLINLCFPKLNWKNENEAVKNSRSVVVTMLLDFLYTIVFAFSVIGLSFVNPLLAFLITSAWTLVLAVLIAWLLFKVGIGKLNRLEVA</sequence>
<dbReference type="AlphaFoldDB" id="A0A9D1GRH2"/>
<feature type="transmembrane region" description="Helical" evidence="1">
    <location>
        <begin position="41"/>
        <end position="60"/>
    </location>
</feature>
<reference evidence="2" key="2">
    <citation type="journal article" date="2021" name="PeerJ">
        <title>Extensive microbial diversity within the chicken gut microbiome revealed by metagenomics and culture.</title>
        <authorList>
            <person name="Gilroy R."/>
            <person name="Ravi A."/>
            <person name="Getino M."/>
            <person name="Pursley I."/>
            <person name="Horton D.L."/>
            <person name="Alikhan N.F."/>
            <person name="Baker D."/>
            <person name="Gharbi K."/>
            <person name="Hall N."/>
            <person name="Watson M."/>
            <person name="Adriaenssens E.M."/>
            <person name="Foster-Nyarko E."/>
            <person name="Jarju S."/>
            <person name="Secka A."/>
            <person name="Antonio M."/>
            <person name="Oren A."/>
            <person name="Chaudhuri R.R."/>
            <person name="La Ragione R."/>
            <person name="Hildebrand F."/>
            <person name="Pallen M.J."/>
        </authorList>
    </citation>
    <scope>NUCLEOTIDE SEQUENCE</scope>
    <source>
        <strain evidence="2">ChiW17-6978</strain>
    </source>
</reference>
<feature type="transmembrane region" description="Helical" evidence="1">
    <location>
        <begin position="91"/>
        <end position="114"/>
    </location>
</feature>
<feature type="transmembrane region" description="Helical" evidence="1">
    <location>
        <begin position="438"/>
        <end position="460"/>
    </location>
</feature>